<reference evidence="1 2" key="1">
    <citation type="submission" date="2023-10" db="EMBL/GenBank/DDBJ databases">
        <title>Genomes of two closely related lineages of the louse Polyplax serrata with different host specificities.</title>
        <authorList>
            <person name="Martinu J."/>
            <person name="Tarabai H."/>
            <person name="Stefka J."/>
            <person name="Hypsa V."/>
        </authorList>
    </citation>
    <scope>NUCLEOTIDE SEQUENCE [LARGE SCALE GENOMIC DNA]</scope>
    <source>
        <strain evidence="1">HR10_N</strain>
    </source>
</reference>
<accession>A0AAN8PT32</accession>
<evidence type="ECO:0000313" key="2">
    <source>
        <dbReference type="Proteomes" id="UP001372834"/>
    </source>
</evidence>
<proteinExistence type="predicted"/>
<organism evidence="1 2">
    <name type="scientific">Polyplax serrata</name>
    <name type="common">Common mouse louse</name>
    <dbReference type="NCBI Taxonomy" id="468196"/>
    <lineage>
        <taxon>Eukaryota</taxon>
        <taxon>Metazoa</taxon>
        <taxon>Ecdysozoa</taxon>
        <taxon>Arthropoda</taxon>
        <taxon>Hexapoda</taxon>
        <taxon>Insecta</taxon>
        <taxon>Pterygota</taxon>
        <taxon>Neoptera</taxon>
        <taxon>Paraneoptera</taxon>
        <taxon>Psocodea</taxon>
        <taxon>Troctomorpha</taxon>
        <taxon>Phthiraptera</taxon>
        <taxon>Anoplura</taxon>
        <taxon>Polyplacidae</taxon>
        <taxon>Polyplax</taxon>
    </lineage>
</organism>
<comment type="caution">
    <text evidence="1">The sequence shown here is derived from an EMBL/GenBank/DDBJ whole genome shotgun (WGS) entry which is preliminary data.</text>
</comment>
<name>A0AAN8PT32_POLSC</name>
<evidence type="ECO:0000313" key="1">
    <source>
        <dbReference type="EMBL" id="KAK6618421.1"/>
    </source>
</evidence>
<dbReference type="Proteomes" id="UP001372834">
    <property type="component" value="Unassembled WGS sequence"/>
</dbReference>
<sequence>MEYSVSSLMADAIQPINIPFALLERTEIYYSTVKEYDGDLGFSFARSRRSRSQRRWKKARAGAAAERERGESFQKWTSSIPPAFLARDAARMMNRSGLQEPFLHFWENWEVGESN</sequence>
<dbReference type="AlphaFoldDB" id="A0AAN8PT32"/>
<gene>
    <name evidence="1" type="ORF">RUM43_013614</name>
</gene>
<dbReference type="EMBL" id="JAWJWE010000042">
    <property type="protein sequence ID" value="KAK6618421.1"/>
    <property type="molecule type" value="Genomic_DNA"/>
</dbReference>
<protein>
    <submittedName>
        <fullName evidence="1">Uncharacterized protein</fullName>
    </submittedName>
</protein>